<dbReference type="Proteomes" id="UP000789901">
    <property type="component" value="Unassembled WGS sequence"/>
</dbReference>
<evidence type="ECO:0000313" key="2">
    <source>
        <dbReference type="Proteomes" id="UP000789901"/>
    </source>
</evidence>
<reference evidence="1 2" key="1">
    <citation type="submission" date="2021-06" db="EMBL/GenBank/DDBJ databases">
        <authorList>
            <person name="Kallberg Y."/>
            <person name="Tangrot J."/>
            <person name="Rosling A."/>
        </authorList>
    </citation>
    <scope>NUCLEOTIDE SEQUENCE [LARGE SCALE GENOMIC DNA]</scope>
    <source>
        <strain evidence="1 2">120-4 pot B 10/14</strain>
    </source>
</reference>
<sequence length="190" mass="21876">MKIDLSESGCTFTTFAEVLERYAARIHTFIILGRTSKNPDGSSYKQAFFVCEKQGKYDNLGLIEKLHNDSFRTRDIFSVLNSISSKYTHKPNVYNTMSRQRQRKLQGLDEIEILFKTLRNDENIIDNVATKAIHNDECDQDGAFIQAVFWAYRSAFLDFSIAIDVLVIDATYKTNRFSMPLIVICSIDQF</sequence>
<organism evidence="1 2">
    <name type="scientific">Gigaspora margarita</name>
    <dbReference type="NCBI Taxonomy" id="4874"/>
    <lineage>
        <taxon>Eukaryota</taxon>
        <taxon>Fungi</taxon>
        <taxon>Fungi incertae sedis</taxon>
        <taxon>Mucoromycota</taxon>
        <taxon>Glomeromycotina</taxon>
        <taxon>Glomeromycetes</taxon>
        <taxon>Diversisporales</taxon>
        <taxon>Gigasporaceae</taxon>
        <taxon>Gigaspora</taxon>
    </lineage>
</organism>
<dbReference type="EMBL" id="CAJVQB010032003">
    <property type="protein sequence ID" value="CAG8817725.1"/>
    <property type="molecule type" value="Genomic_DNA"/>
</dbReference>
<gene>
    <name evidence="1" type="ORF">GMARGA_LOCUS26876</name>
</gene>
<protein>
    <submittedName>
        <fullName evidence="1">40979_t:CDS:1</fullName>
    </submittedName>
</protein>
<keyword evidence="2" id="KW-1185">Reference proteome</keyword>
<comment type="caution">
    <text evidence="1">The sequence shown here is derived from an EMBL/GenBank/DDBJ whole genome shotgun (WGS) entry which is preliminary data.</text>
</comment>
<evidence type="ECO:0000313" key="1">
    <source>
        <dbReference type="EMBL" id="CAG8817725.1"/>
    </source>
</evidence>
<proteinExistence type="predicted"/>
<dbReference type="PANTHER" id="PTHR47718:SF3">
    <property type="entry name" value="PROTEIN FAR1-RELATED SEQUENCE 5-LIKE"/>
    <property type="match status" value="1"/>
</dbReference>
<feature type="non-terminal residue" evidence="1">
    <location>
        <position position="190"/>
    </location>
</feature>
<dbReference type="PANTHER" id="PTHR47718">
    <property type="entry name" value="OS01G0519700 PROTEIN"/>
    <property type="match status" value="1"/>
</dbReference>
<accession>A0ABN7W608</accession>
<name>A0ABN7W608_GIGMA</name>